<sequence length="136" mass="15062">MKYLKYLLFGILFGIVLVKAEMISWFRIQEMFRMQSFHMYGIIGSAVATGMLSVWLIRRFNIKTIHGETVVIPDKKFNKGQIYGGLLFGLGWAMTGACPGPLFAQAGTGAAAVGVTILAAIAGTWLYGRFREKLPH</sequence>
<evidence type="ECO:0000313" key="2">
    <source>
        <dbReference type="EMBL" id="WZN46022.1"/>
    </source>
</evidence>
<organism evidence="2 3">
    <name type="scientific">Chitinophaga caseinilytica</name>
    <dbReference type="NCBI Taxonomy" id="2267521"/>
    <lineage>
        <taxon>Bacteria</taxon>
        <taxon>Pseudomonadati</taxon>
        <taxon>Bacteroidota</taxon>
        <taxon>Chitinophagia</taxon>
        <taxon>Chitinophagales</taxon>
        <taxon>Chitinophagaceae</taxon>
        <taxon>Chitinophaga</taxon>
    </lineage>
</organism>
<dbReference type="RefSeq" id="WP_341840763.1">
    <property type="nucleotide sequence ID" value="NZ_CP149792.1"/>
</dbReference>
<feature type="transmembrane region" description="Helical" evidence="1">
    <location>
        <begin position="38"/>
        <end position="57"/>
    </location>
</feature>
<evidence type="ECO:0000313" key="3">
    <source>
        <dbReference type="Proteomes" id="UP001449657"/>
    </source>
</evidence>
<gene>
    <name evidence="2" type="ORF">WJU22_24280</name>
</gene>
<dbReference type="Proteomes" id="UP001449657">
    <property type="component" value="Chromosome"/>
</dbReference>
<keyword evidence="1" id="KW-0472">Membrane</keyword>
<accession>A0ABZ2Z1I9</accession>
<keyword evidence="1" id="KW-0812">Transmembrane</keyword>
<dbReference type="EMBL" id="CP150096">
    <property type="protein sequence ID" value="WZN46022.1"/>
    <property type="molecule type" value="Genomic_DNA"/>
</dbReference>
<reference evidence="2 3" key="1">
    <citation type="submission" date="2024-03" db="EMBL/GenBank/DDBJ databases">
        <title>Chitinophaga caseinilytica sp. nov., a casein hydrolysing bacterium isolated from forest soil.</title>
        <authorList>
            <person name="Lee D.S."/>
            <person name="Han D.M."/>
            <person name="Baek J.H."/>
            <person name="Choi D.G."/>
            <person name="Jeon J.H."/>
            <person name="Jeon C.O."/>
        </authorList>
    </citation>
    <scope>NUCLEOTIDE SEQUENCE [LARGE SCALE GENOMIC DNA]</scope>
    <source>
        <strain evidence="2 3">KACC 19118</strain>
    </source>
</reference>
<evidence type="ECO:0000256" key="1">
    <source>
        <dbReference type="SAM" id="Phobius"/>
    </source>
</evidence>
<name>A0ABZ2Z1I9_9BACT</name>
<keyword evidence="1" id="KW-1133">Transmembrane helix</keyword>
<keyword evidence="3" id="KW-1185">Reference proteome</keyword>
<dbReference type="Pfam" id="PF20398">
    <property type="entry name" value="DUF6691"/>
    <property type="match status" value="1"/>
</dbReference>
<feature type="transmembrane region" description="Helical" evidence="1">
    <location>
        <begin position="82"/>
        <end position="104"/>
    </location>
</feature>
<dbReference type="InterPro" id="IPR046513">
    <property type="entry name" value="DUF6691"/>
</dbReference>
<proteinExistence type="predicted"/>
<protein>
    <submittedName>
        <fullName evidence="2">DUF6691 family protein</fullName>
    </submittedName>
</protein>
<feature type="transmembrane region" description="Helical" evidence="1">
    <location>
        <begin position="110"/>
        <end position="128"/>
    </location>
</feature>